<keyword evidence="9" id="KW-1185">Reference proteome</keyword>
<dbReference type="Gene3D" id="3.40.50.150">
    <property type="entry name" value="Vaccinia Virus protein VP39"/>
    <property type="match status" value="1"/>
</dbReference>
<dbReference type="InterPro" id="IPR007848">
    <property type="entry name" value="Small_mtfrase_dom"/>
</dbReference>
<keyword evidence="1 5" id="KW-0489">Methyltransferase</keyword>
<evidence type="ECO:0000256" key="5">
    <source>
        <dbReference type="HAMAP-Rule" id="MF_02126"/>
    </source>
</evidence>
<feature type="binding site" evidence="5">
    <location>
        <position position="144"/>
    </location>
    <ligand>
        <name>S-adenosyl-L-methionine</name>
        <dbReference type="ChEBI" id="CHEBI:59789"/>
    </ligand>
</feature>
<feature type="domain" description="Methyltransferase small" evidence="6">
    <location>
        <begin position="105"/>
        <end position="199"/>
    </location>
</feature>
<dbReference type="InterPro" id="IPR019874">
    <property type="entry name" value="RF_methyltr_PrmC"/>
</dbReference>
<dbReference type="RefSeq" id="WP_138238515.1">
    <property type="nucleotide sequence ID" value="NZ_VBRY01000003.1"/>
</dbReference>
<keyword evidence="2 5" id="KW-0808">Transferase</keyword>
<dbReference type="GO" id="GO:0003676">
    <property type="term" value="F:nucleic acid binding"/>
    <property type="evidence" value="ECO:0007669"/>
    <property type="project" value="InterPro"/>
</dbReference>
<dbReference type="InterPro" id="IPR040758">
    <property type="entry name" value="PrmC_N"/>
</dbReference>
<comment type="catalytic activity">
    <reaction evidence="4 5">
        <text>L-glutaminyl-[peptide chain release factor] + S-adenosyl-L-methionine = N(5)-methyl-L-glutaminyl-[peptide chain release factor] + S-adenosyl-L-homocysteine + H(+)</text>
        <dbReference type="Rhea" id="RHEA:42896"/>
        <dbReference type="Rhea" id="RHEA-COMP:10271"/>
        <dbReference type="Rhea" id="RHEA-COMP:10272"/>
        <dbReference type="ChEBI" id="CHEBI:15378"/>
        <dbReference type="ChEBI" id="CHEBI:30011"/>
        <dbReference type="ChEBI" id="CHEBI:57856"/>
        <dbReference type="ChEBI" id="CHEBI:59789"/>
        <dbReference type="ChEBI" id="CHEBI:61891"/>
        <dbReference type="EC" id="2.1.1.297"/>
    </reaction>
</comment>
<dbReference type="Pfam" id="PF05175">
    <property type="entry name" value="MTS"/>
    <property type="match status" value="1"/>
</dbReference>
<feature type="binding site" evidence="5">
    <location>
        <begin position="121"/>
        <end position="125"/>
    </location>
    <ligand>
        <name>S-adenosyl-L-methionine</name>
        <dbReference type="ChEBI" id="CHEBI:59789"/>
    </ligand>
</feature>
<evidence type="ECO:0000259" key="7">
    <source>
        <dbReference type="Pfam" id="PF17827"/>
    </source>
</evidence>
<dbReference type="GO" id="GO:0032259">
    <property type="term" value="P:methylation"/>
    <property type="evidence" value="ECO:0007669"/>
    <property type="project" value="UniProtKB-KW"/>
</dbReference>
<dbReference type="AlphaFoldDB" id="A0A5R9GTC6"/>
<dbReference type="NCBIfam" id="TIGR00536">
    <property type="entry name" value="hemK_fam"/>
    <property type="match status" value="1"/>
</dbReference>
<name>A0A5R9GTC6_9PROT</name>
<evidence type="ECO:0000256" key="3">
    <source>
        <dbReference type="ARBA" id="ARBA00022691"/>
    </source>
</evidence>
<evidence type="ECO:0000259" key="6">
    <source>
        <dbReference type="Pfam" id="PF05175"/>
    </source>
</evidence>
<sequence length="279" mass="30987">MTVRDILHLAATRLANAGCDTPRLDAELLLMHVWHASRTELFTRAYEPLASDIQDTFEQLISRRARREPLAYITGEREFWSRPFRVTPDVLIPRPETEHMIEAVLSRFPDRHGHYRFCDIGTGSGCIAITLAAEYPHASVVATDISASALNVARDNAERLGTAARMSFRCADMLMALHRGEDGPFDAILSNPPYVTAAEMDGLEPELDAEPRHALTDEHDGLTFLTTIVNEAPAWLTETGYIMVETGPCGLPSLPPVLTLDEEVRDLAGHLRGAVYQRN</sequence>
<comment type="caution">
    <text evidence="5">Lacks conserved residue(s) required for the propagation of feature annotation.</text>
</comment>
<evidence type="ECO:0000256" key="1">
    <source>
        <dbReference type="ARBA" id="ARBA00022603"/>
    </source>
</evidence>
<dbReference type="PROSITE" id="PS00092">
    <property type="entry name" value="N6_MTASE"/>
    <property type="match status" value="1"/>
</dbReference>
<proteinExistence type="inferred from homology"/>
<dbReference type="EC" id="2.1.1.297" evidence="5"/>
<comment type="function">
    <text evidence="5">Methylates the class 1 translation termination release factors RF1/PrfA and RF2/PrfB on the glutamine residue of the universally conserved GGQ motif.</text>
</comment>
<reference evidence="8 9" key="1">
    <citation type="journal article" date="2019" name="Appl. Environ. Microbiol.">
        <title>Environmental Evidence and Genomic Insight of Iron-oxidizing Bacteria Preference Towards More Corrosion Resistant Stainless Steel at Higher Salinities.</title>
        <authorList>
            <person name="Garrison C.E."/>
            <person name="Price K.A."/>
            <person name="Field E.K."/>
        </authorList>
    </citation>
    <scope>NUCLEOTIDE SEQUENCE [LARGE SCALE GENOMIC DNA]</scope>
    <source>
        <strain evidence="8 9">P3</strain>
    </source>
</reference>
<keyword evidence="3 5" id="KW-0949">S-adenosyl-L-methionine</keyword>
<dbReference type="InterPro" id="IPR004556">
    <property type="entry name" value="HemK-like"/>
</dbReference>
<evidence type="ECO:0000313" key="9">
    <source>
        <dbReference type="Proteomes" id="UP000306585"/>
    </source>
</evidence>
<evidence type="ECO:0000313" key="8">
    <source>
        <dbReference type="EMBL" id="TLS68179.1"/>
    </source>
</evidence>
<dbReference type="EMBL" id="VBRY01000003">
    <property type="protein sequence ID" value="TLS68179.1"/>
    <property type="molecule type" value="Genomic_DNA"/>
</dbReference>
<dbReference type="Gene3D" id="1.10.8.10">
    <property type="entry name" value="DNA helicase RuvA subunit, C-terminal domain"/>
    <property type="match status" value="1"/>
</dbReference>
<organism evidence="8 9">
    <name type="scientific">Mariprofundus erugo</name>
    <dbReference type="NCBI Taxonomy" id="2528639"/>
    <lineage>
        <taxon>Bacteria</taxon>
        <taxon>Pseudomonadati</taxon>
        <taxon>Pseudomonadota</taxon>
        <taxon>Candidatius Mariprofundia</taxon>
        <taxon>Mariprofundales</taxon>
        <taxon>Mariprofundaceae</taxon>
        <taxon>Mariprofundus</taxon>
    </lineage>
</organism>
<gene>
    <name evidence="5 8" type="primary">prmC</name>
    <name evidence="8" type="ORF">FEF65_04060</name>
</gene>
<feature type="binding site" evidence="5">
    <location>
        <position position="191"/>
    </location>
    <ligand>
        <name>S-adenosyl-L-methionine</name>
        <dbReference type="ChEBI" id="CHEBI:59789"/>
    </ligand>
</feature>
<comment type="similarity">
    <text evidence="5">Belongs to the protein N5-glutamine methyltransferase family. PrmC subfamily.</text>
</comment>
<dbReference type="SUPFAM" id="SSF53335">
    <property type="entry name" value="S-adenosyl-L-methionine-dependent methyltransferases"/>
    <property type="match status" value="1"/>
</dbReference>
<comment type="caution">
    <text evidence="8">The sequence shown here is derived from an EMBL/GenBank/DDBJ whole genome shotgun (WGS) entry which is preliminary data.</text>
</comment>
<protein>
    <recommendedName>
        <fullName evidence="5">Release factor glutamine methyltransferase</fullName>
        <shortName evidence="5">RF MTase</shortName>
        <ecNumber evidence="5">2.1.1.297</ecNumber>
    </recommendedName>
    <alternativeName>
        <fullName evidence="5">N5-glutamine methyltransferase PrmC</fullName>
    </alternativeName>
    <alternativeName>
        <fullName evidence="5">Protein-(glutamine-N5) MTase PrmC</fullName>
    </alternativeName>
    <alternativeName>
        <fullName evidence="5">Protein-glutamine N-methyltransferase PrmC</fullName>
    </alternativeName>
</protein>
<dbReference type="GO" id="GO:0102559">
    <property type="term" value="F:peptide chain release factor N(5)-glutamine methyltransferase activity"/>
    <property type="evidence" value="ECO:0007669"/>
    <property type="project" value="UniProtKB-EC"/>
</dbReference>
<evidence type="ECO:0000256" key="2">
    <source>
        <dbReference type="ARBA" id="ARBA00022679"/>
    </source>
</evidence>
<dbReference type="CDD" id="cd02440">
    <property type="entry name" value="AdoMet_MTases"/>
    <property type="match status" value="1"/>
</dbReference>
<dbReference type="PANTHER" id="PTHR18895">
    <property type="entry name" value="HEMK METHYLTRANSFERASE"/>
    <property type="match status" value="1"/>
</dbReference>
<dbReference type="Pfam" id="PF17827">
    <property type="entry name" value="PrmC_N"/>
    <property type="match status" value="1"/>
</dbReference>
<dbReference type="NCBIfam" id="TIGR03534">
    <property type="entry name" value="RF_mod_PrmC"/>
    <property type="match status" value="1"/>
</dbReference>
<evidence type="ECO:0000256" key="4">
    <source>
        <dbReference type="ARBA" id="ARBA00048391"/>
    </source>
</evidence>
<dbReference type="InterPro" id="IPR050320">
    <property type="entry name" value="N5-glutamine_MTase"/>
</dbReference>
<dbReference type="InterPro" id="IPR002052">
    <property type="entry name" value="DNA_methylase_N6_adenine_CS"/>
</dbReference>
<dbReference type="PANTHER" id="PTHR18895:SF74">
    <property type="entry name" value="MTRF1L RELEASE FACTOR GLUTAMINE METHYLTRANSFERASE"/>
    <property type="match status" value="1"/>
</dbReference>
<dbReference type="Proteomes" id="UP000306585">
    <property type="component" value="Unassembled WGS sequence"/>
</dbReference>
<dbReference type="InterPro" id="IPR029063">
    <property type="entry name" value="SAM-dependent_MTases_sf"/>
</dbReference>
<dbReference type="HAMAP" id="MF_02126">
    <property type="entry name" value="RF_methyltr_PrmC"/>
    <property type="match status" value="1"/>
</dbReference>
<feature type="binding site" evidence="5">
    <location>
        <begin position="191"/>
        <end position="194"/>
    </location>
    <ligand>
        <name>substrate</name>
    </ligand>
</feature>
<accession>A0A5R9GTC6</accession>
<feature type="domain" description="Release factor glutamine methyltransferase N-terminal" evidence="7">
    <location>
        <begin position="5"/>
        <end position="75"/>
    </location>
</feature>